<dbReference type="eggNOG" id="COG0564">
    <property type="taxonomic scope" value="Bacteria"/>
</dbReference>
<dbReference type="GO" id="GO:0003723">
    <property type="term" value="F:RNA binding"/>
    <property type="evidence" value="ECO:0007669"/>
    <property type="project" value="InterPro"/>
</dbReference>
<dbReference type="GO" id="GO:0001522">
    <property type="term" value="P:pseudouridine synthesis"/>
    <property type="evidence" value="ECO:0007669"/>
    <property type="project" value="InterPro"/>
</dbReference>
<evidence type="ECO:0000313" key="7">
    <source>
        <dbReference type="EMBL" id="ADC90585.1"/>
    </source>
</evidence>
<dbReference type="GO" id="GO:0006396">
    <property type="term" value="P:RNA processing"/>
    <property type="evidence" value="ECO:0007669"/>
    <property type="project" value="UniProtKB-ARBA"/>
</dbReference>
<dbReference type="RefSeq" id="WP_012993448.1">
    <property type="nucleotide sequence ID" value="NC_013895.2"/>
</dbReference>
<dbReference type="PANTHER" id="PTHR21600">
    <property type="entry name" value="MITOCHONDRIAL RNA PSEUDOURIDINE SYNTHASE"/>
    <property type="match status" value="1"/>
</dbReference>
<gene>
    <name evidence="7" type="ordered locus">HMPREF0868_0852</name>
</gene>
<evidence type="ECO:0000256" key="2">
    <source>
        <dbReference type="ARBA" id="ARBA00010876"/>
    </source>
</evidence>
<sequence>MQLIEPKVIYCDNHLLAVYKPAGYLSQADGTAAPDILAWSKAYVKKKYDKPGDVYLGLVHRLDRPVAGVLVLARTSKAAGRLAEQIRSHSWQKIYLAICHDEQRTLAAGERWEDYIFKDKRLNSAAIVDRGHPEAKYAALNYECIQHSGDLALVRIKLETGRSHQIRVQFKHHGHPLYADRRYGVSGEHGDIALLAFQLRLLHPTTKEELIFTAEYPKGEPWKRFTPSVGILQ</sequence>
<feature type="domain" description="Pseudouridine synthase RsuA/RluA-like" evidence="6">
    <location>
        <begin position="14"/>
        <end position="172"/>
    </location>
</feature>
<keyword evidence="8" id="KW-1185">Reference proteome</keyword>
<organism evidence="7 8">
    <name type="scientific">Mageeibacillus indolicus (strain UPII9-5)</name>
    <name type="common">Clostridiales genomosp. BVAB3 (strain UPII9-5)</name>
    <dbReference type="NCBI Taxonomy" id="699246"/>
    <lineage>
        <taxon>Bacteria</taxon>
        <taxon>Bacillati</taxon>
        <taxon>Bacillota</taxon>
        <taxon>Clostridia</taxon>
        <taxon>Eubacteriales</taxon>
        <taxon>Oscillospiraceae</taxon>
        <taxon>Mageeibacillus</taxon>
    </lineage>
</organism>
<dbReference type="Proteomes" id="UP000008234">
    <property type="component" value="Chromosome"/>
</dbReference>
<dbReference type="SUPFAM" id="SSF55120">
    <property type="entry name" value="Pseudouridine synthase"/>
    <property type="match status" value="1"/>
</dbReference>
<dbReference type="GO" id="GO:0009982">
    <property type="term" value="F:pseudouridine synthase activity"/>
    <property type="evidence" value="ECO:0007669"/>
    <property type="project" value="InterPro"/>
</dbReference>
<reference evidence="8" key="1">
    <citation type="submission" date="2009-12" db="EMBL/GenBank/DDBJ databases">
        <title>Sequence of Clostridiales genomosp. BVAB3 str. UPII9-5.</title>
        <authorList>
            <person name="Madupu R."/>
            <person name="Durkin A.S."/>
            <person name="Torralba M."/>
            <person name="Methe B."/>
            <person name="Sutton G.G."/>
            <person name="Strausberg R.L."/>
            <person name="Nelson K.E."/>
        </authorList>
    </citation>
    <scope>NUCLEOTIDE SEQUENCE [LARGE SCALE GENOMIC DNA]</scope>
    <source>
        <strain evidence="8">UPII9-5</strain>
    </source>
</reference>
<evidence type="ECO:0000256" key="5">
    <source>
        <dbReference type="ARBA" id="ARBA00033164"/>
    </source>
</evidence>
<dbReference type="STRING" id="699246.HMPREF0868_0852"/>
<comment type="similarity">
    <text evidence="2">Belongs to the pseudouridine synthase RluA family.</text>
</comment>
<evidence type="ECO:0000256" key="4">
    <source>
        <dbReference type="ARBA" id="ARBA00031870"/>
    </source>
</evidence>
<proteinExistence type="inferred from homology"/>
<dbReference type="InterPro" id="IPR050188">
    <property type="entry name" value="RluA_PseudoU_synthase"/>
</dbReference>
<dbReference type="EMBL" id="CP001850">
    <property type="protein sequence ID" value="ADC90585.1"/>
    <property type="molecule type" value="Genomic_DNA"/>
</dbReference>
<dbReference type="InterPro" id="IPR006224">
    <property type="entry name" value="PsdUridine_synth_RluA-like_CS"/>
</dbReference>
<dbReference type="HOGENOM" id="CLU_016902_11_2_9"/>
<evidence type="ECO:0000256" key="3">
    <source>
        <dbReference type="ARBA" id="ARBA00023235"/>
    </source>
</evidence>
<comment type="catalytic activity">
    <reaction evidence="1">
        <text>a uridine in RNA = a pseudouridine in RNA</text>
        <dbReference type="Rhea" id="RHEA:48348"/>
        <dbReference type="Rhea" id="RHEA-COMP:12068"/>
        <dbReference type="Rhea" id="RHEA-COMP:12069"/>
        <dbReference type="ChEBI" id="CHEBI:65314"/>
        <dbReference type="ChEBI" id="CHEBI:65315"/>
    </reaction>
</comment>
<dbReference type="InterPro" id="IPR020103">
    <property type="entry name" value="PsdUridine_synth_cat_dom_sf"/>
</dbReference>
<dbReference type="InterPro" id="IPR006145">
    <property type="entry name" value="PsdUridine_synth_RsuA/RluA"/>
</dbReference>
<dbReference type="AlphaFoldDB" id="D3R1W0"/>
<dbReference type="PANTHER" id="PTHR21600:SF83">
    <property type="entry name" value="PSEUDOURIDYLATE SYNTHASE RPUSD4, MITOCHONDRIAL"/>
    <property type="match status" value="1"/>
</dbReference>
<name>D3R1W0_MAGIU</name>
<keyword evidence="3 7" id="KW-0413">Isomerase</keyword>
<evidence type="ECO:0000256" key="1">
    <source>
        <dbReference type="ARBA" id="ARBA00000073"/>
    </source>
</evidence>
<dbReference type="KEGG" id="clo:HMPREF0868_0852"/>
<evidence type="ECO:0000313" key="8">
    <source>
        <dbReference type="Proteomes" id="UP000008234"/>
    </source>
</evidence>
<dbReference type="CDD" id="cd02869">
    <property type="entry name" value="PseudoU_synth_RluA_like"/>
    <property type="match status" value="1"/>
</dbReference>
<evidence type="ECO:0000259" key="6">
    <source>
        <dbReference type="Pfam" id="PF00849"/>
    </source>
</evidence>
<dbReference type="Pfam" id="PF00849">
    <property type="entry name" value="PseudoU_synth_2"/>
    <property type="match status" value="1"/>
</dbReference>
<protein>
    <recommendedName>
        <fullName evidence="4">RNA pseudouridylate synthase</fullName>
    </recommendedName>
    <alternativeName>
        <fullName evidence="5">RNA-uridine isomerase</fullName>
    </alternativeName>
</protein>
<accession>D3R1W0</accession>
<dbReference type="OrthoDB" id="9773999at2"/>
<dbReference type="Gene3D" id="3.30.2350.10">
    <property type="entry name" value="Pseudouridine synthase"/>
    <property type="match status" value="1"/>
</dbReference>
<dbReference type="PROSITE" id="PS01129">
    <property type="entry name" value="PSI_RLU"/>
    <property type="match status" value="1"/>
</dbReference>
<dbReference type="GO" id="GO:0140098">
    <property type="term" value="F:catalytic activity, acting on RNA"/>
    <property type="evidence" value="ECO:0007669"/>
    <property type="project" value="UniProtKB-ARBA"/>
</dbReference>